<dbReference type="SMART" id="SM00530">
    <property type="entry name" value="HTH_XRE"/>
    <property type="match status" value="1"/>
</dbReference>
<evidence type="ECO:0000313" key="3">
    <source>
        <dbReference type="EMBL" id="MBB3964510.1"/>
    </source>
</evidence>
<evidence type="ECO:0000313" key="4">
    <source>
        <dbReference type="Proteomes" id="UP000582090"/>
    </source>
</evidence>
<dbReference type="RefSeq" id="WP_183900153.1">
    <property type="nucleotide sequence ID" value="NZ_JACIDW010000005.1"/>
</dbReference>
<evidence type="ECO:0000259" key="2">
    <source>
        <dbReference type="PROSITE" id="PS50943"/>
    </source>
</evidence>
<dbReference type="EMBL" id="JACIDW010000005">
    <property type="protein sequence ID" value="MBB3964510.1"/>
    <property type="molecule type" value="Genomic_DNA"/>
</dbReference>
<sequence>MQIIPVDPIHPGEILKEDFLKEYGISAYKAAEDMGIPRTRIERVLRGENGITADTALRLSRYFNNSPEFWLNLQRTYDLAVARRAAGDLSGITPVRAA</sequence>
<dbReference type="CDD" id="cd00093">
    <property type="entry name" value="HTH_XRE"/>
    <property type="match status" value="1"/>
</dbReference>
<name>A0A7W6GB00_9HYPH</name>
<dbReference type="SUPFAM" id="SSF47413">
    <property type="entry name" value="lambda repressor-like DNA-binding domains"/>
    <property type="match status" value="1"/>
</dbReference>
<comment type="caution">
    <text evidence="3">The sequence shown here is derived from an EMBL/GenBank/DDBJ whole genome shotgun (WGS) entry which is preliminary data.</text>
</comment>
<dbReference type="Pfam" id="PF01381">
    <property type="entry name" value="HTH_3"/>
    <property type="match status" value="1"/>
</dbReference>
<dbReference type="PANTHER" id="PTHR36924">
    <property type="entry name" value="ANTITOXIN HIGA-1"/>
    <property type="match status" value="1"/>
</dbReference>
<proteinExistence type="predicted"/>
<gene>
    <name evidence="3" type="ORF">GGQ67_002171</name>
</gene>
<evidence type="ECO:0000256" key="1">
    <source>
        <dbReference type="ARBA" id="ARBA00023125"/>
    </source>
</evidence>
<accession>A0A7W6GB00</accession>
<dbReference type="InterPro" id="IPR010982">
    <property type="entry name" value="Lambda_DNA-bd_dom_sf"/>
</dbReference>
<dbReference type="NCBIfam" id="TIGR02607">
    <property type="entry name" value="antidote_HigA"/>
    <property type="match status" value="1"/>
</dbReference>
<dbReference type="Proteomes" id="UP000582090">
    <property type="component" value="Unassembled WGS sequence"/>
</dbReference>
<keyword evidence="1" id="KW-0238">DNA-binding</keyword>
<protein>
    <submittedName>
        <fullName evidence="3">Addiction module HigA family antidote</fullName>
    </submittedName>
</protein>
<dbReference type="PROSITE" id="PS50943">
    <property type="entry name" value="HTH_CROC1"/>
    <property type="match status" value="1"/>
</dbReference>
<dbReference type="Gene3D" id="1.10.260.40">
    <property type="entry name" value="lambda repressor-like DNA-binding domains"/>
    <property type="match status" value="1"/>
</dbReference>
<dbReference type="InterPro" id="IPR001387">
    <property type="entry name" value="Cro/C1-type_HTH"/>
</dbReference>
<dbReference type="PANTHER" id="PTHR36924:SF1">
    <property type="entry name" value="ANTITOXIN HIGA-1"/>
    <property type="match status" value="1"/>
</dbReference>
<dbReference type="GO" id="GO:0003677">
    <property type="term" value="F:DNA binding"/>
    <property type="evidence" value="ECO:0007669"/>
    <property type="project" value="UniProtKB-KW"/>
</dbReference>
<dbReference type="InterPro" id="IPR013430">
    <property type="entry name" value="Toxin_antidote_HigA"/>
</dbReference>
<dbReference type="AlphaFoldDB" id="A0A7W6GB00"/>
<feature type="domain" description="HTH cro/C1-type" evidence="2">
    <location>
        <begin position="21"/>
        <end position="70"/>
    </location>
</feature>
<keyword evidence="4" id="KW-1185">Reference proteome</keyword>
<organism evidence="3 4">
    <name type="scientific">Rhizobium metallidurans</name>
    <dbReference type="NCBI Taxonomy" id="1265931"/>
    <lineage>
        <taxon>Bacteria</taxon>
        <taxon>Pseudomonadati</taxon>
        <taxon>Pseudomonadota</taxon>
        <taxon>Alphaproteobacteria</taxon>
        <taxon>Hyphomicrobiales</taxon>
        <taxon>Rhizobiaceae</taxon>
        <taxon>Rhizobium/Agrobacterium group</taxon>
        <taxon>Rhizobium</taxon>
    </lineage>
</organism>
<reference evidence="3 4" key="1">
    <citation type="submission" date="2020-08" db="EMBL/GenBank/DDBJ databases">
        <title>Genomic Encyclopedia of Type Strains, Phase IV (KMG-IV): sequencing the most valuable type-strain genomes for metagenomic binning, comparative biology and taxonomic classification.</title>
        <authorList>
            <person name="Goeker M."/>
        </authorList>
    </citation>
    <scope>NUCLEOTIDE SEQUENCE [LARGE SCALE GENOMIC DNA]</scope>
    <source>
        <strain evidence="3 4">DSM 26575</strain>
    </source>
</reference>